<dbReference type="Proteomes" id="UP001500630">
    <property type="component" value="Unassembled WGS sequence"/>
</dbReference>
<comment type="caution">
    <text evidence="1">The sequence shown here is derived from an EMBL/GenBank/DDBJ whole genome shotgun (WGS) entry which is preliminary data.</text>
</comment>
<evidence type="ECO:0000313" key="2">
    <source>
        <dbReference type="Proteomes" id="UP001500630"/>
    </source>
</evidence>
<gene>
    <name evidence="1" type="ORF">GCM10022419_015740</name>
</gene>
<evidence type="ECO:0000313" key="1">
    <source>
        <dbReference type="EMBL" id="GAA3536780.1"/>
    </source>
</evidence>
<sequence>MLAQHIEQAAEDAWTAFAELTANGFDDEQAAKLVPTILFTADRRANS</sequence>
<name>A0ABP6VMG1_9ACTN</name>
<keyword evidence="2" id="KW-1185">Reference proteome</keyword>
<protein>
    <submittedName>
        <fullName evidence="1">Uncharacterized protein</fullName>
    </submittedName>
</protein>
<reference evidence="2" key="1">
    <citation type="journal article" date="2019" name="Int. J. Syst. Evol. Microbiol.">
        <title>The Global Catalogue of Microorganisms (GCM) 10K type strain sequencing project: providing services to taxonomists for standard genome sequencing and annotation.</title>
        <authorList>
            <consortium name="The Broad Institute Genomics Platform"/>
            <consortium name="The Broad Institute Genome Sequencing Center for Infectious Disease"/>
            <person name="Wu L."/>
            <person name="Ma J."/>
        </authorList>
    </citation>
    <scope>NUCLEOTIDE SEQUENCE [LARGE SCALE GENOMIC DNA]</scope>
    <source>
        <strain evidence="2">JCM 17326</strain>
    </source>
</reference>
<proteinExistence type="predicted"/>
<organism evidence="1 2">
    <name type="scientific">Nonomuraea rosea</name>
    <dbReference type="NCBI Taxonomy" id="638574"/>
    <lineage>
        <taxon>Bacteria</taxon>
        <taxon>Bacillati</taxon>
        <taxon>Actinomycetota</taxon>
        <taxon>Actinomycetes</taxon>
        <taxon>Streptosporangiales</taxon>
        <taxon>Streptosporangiaceae</taxon>
        <taxon>Nonomuraea</taxon>
    </lineage>
</organism>
<dbReference type="RefSeq" id="WP_345559926.1">
    <property type="nucleotide sequence ID" value="NZ_BAABDQ010000003.1"/>
</dbReference>
<accession>A0ABP6VMG1</accession>
<dbReference type="EMBL" id="BAABDQ010000003">
    <property type="protein sequence ID" value="GAA3536780.1"/>
    <property type="molecule type" value="Genomic_DNA"/>
</dbReference>